<dbReference type="PANTHER" id="PTHR11096">
    <property type="entry name" value="RNA 3' TERMINAL PHOSPHATE CYCLASE"/>
    <property type="match status" value="1"/>
</dbReference>
<dbReference type="InterPro" id="IPR013792">
    <property type="entry name" value="RNA3'P_cycl/enolpyr_Trfase_a/b"/>
</dbReference>
<dbReference type="Pfam" id="PF05189">
    <property type="entry name" value="RTC_insert"/>
    <property type="match status" value="1"/>
</dbReference>
<reference evidence="7" key="2">
    <citation type="submission" date="2017-10" db="EMBL/GenBank/DDBJ databases">
        <title>Ladona fulva Genome sequencing and assembly.</title>
        <authorList>
            <person name="Murali S."/>
            <person name="Richards S."/>
            <person name="Bandaranaike D."/>
            <person name="Bellair M."/>
            <person name="Blankenburg K."/>
            <person name="Chao H."/>
            <person name="Dinh H."/>
            <person name="Doddapaneni H."/>
            <person name="Dugan-Rocha S."/>
            <person name="Elkadiri S."/>
            <person name="Gnanaolivu R."/>
            <person name="Hernandez B."/>
            <person name="Skinner E."/>
            <person name="Javaid M."/>
            <person name="Lee S."/>
            <person name="Li M."/>
            <person name="Ming W."/>
            <person name="Munidasa M."/>
            <person name="Muniz J."/>
            <person name="Nguyen L."/>
            <person name="Hughes D."/>
            <person name="Osuji N."/>
            <person name="Pu L.-L."/>
            <person name="Puazo M."/>
            <person name="Qu C."/>
            <person name="Quiroz J."/>
            <person name="Raj R."/>
            <person name="Weissenberger G."/>
            <person name="Xin Y."/>
            <person name="Zou X."/>
            <person name="Han Y."/>
            <person name="Worley K."/>
            <person name="Muzny D."/>
            <person name="Gibbs R."/>
        </authorList>
    </citation>
    <scope>NUCLEOTIDE SEQUENCE</scope>
    <source>
        <strain evidence="7">Sampled in the wild</strain>
    </source>
</reference>
<dbReference type="AlphaFoldDB" id="A0A8K0NWP9"/>
<keyword evidence="8" id="KW-1185">Reference proteome</keyword>
<accession>A0A8K0NWP9</accession>
<comment type="similarity">
    <text evidence="2">Belongs to the RNA 3'-terminal cyclase family. Type 2 subfamily.</text>
</comment>
<dbReference type="Pfam" id="PF01137">
    <property type="entry name" value="RTC"/>
    <property type="match status" value="1"/>
</dbReference>
<reference evidence="7" key="1">
    <citation type="submission" date="2013-04" db="EMBL/GenBank/DDBJ databases">
        <authorList>
            <person name="Qu J."/>
            <person name="Murali S.C."/>
            <person name="Bandaranaike D."/>
            <person name="Bellair M."/>
            <person name="Blankenburg K."/>
            <person name="Chao H."/>
            <person name="Dinh H."/>
            <person name="Doddapaneni H."/>
            <person name="Downs B."/>
            <person name="Dugan-Rocha S."/>
            <person name="Elkadiri S."/>
            <person name="Gnanaolivu R.D."/>
            <person name="Hernandez B."/>
            <person name="Javaid M."/>
            <person name="Jayaseelan J.C."/>
            <person name="Lee S."/>
            <person name="Li M."/>
            <person name="Ming W."/>
            <person name="Munidasa M."/>
            <person name="Muniz J."/>
            <person name="Nguyen L."/>
            <person name="Ongeri F."/>
            <person name="Osuji N."/>
            <person name="Pu L.-L."/>
            <person name="Puazo M."/>
            <person name="Qu C."/>
            <person name="Quiroz J."/>
            <person name="Raj R."/>
            <person name="Weissenberger G."/>
            <person name="Xin Y."/>
            <person name="Zou X."/>
            <person name="Han Y."/>
            <person name="Richards S."/>
            <person name="Worley K."/>
            <person name="Muzny D."/>
            <person name="Gibbs R."/>
        </authorList>
    </citation>
    <scope>NUCLEOTIDE SEQUENCE</scope>
    <source>
        <strain evidence="7">Sampled in the wild</strain>
    </source>
</reference>
<dbReference type="InterPro" id="IPR036553">
    <property type="entry name" value="RPTC_insert"/>
</dbReference>
<dbReference type="InterPro" id="IPR023797">
    <property type="entry name" value="RNA3'_phos_cyclase_dom"/>
</dbReference>
<name>A0A8K0NWP9_LADFU</name>
<dbReference type="GO" id="GO:0000479">
    <property type="term" value="P:endonucleolytic cleavage of tricistronic rRNA transcript (SSU-rRNA, 5.8S rRNA, LSU-rRNA)"/>
    <property type="evidence" value="ECO:0007669"/>
    <property type="project" value="TreeGrafter"/>
</dbReference>
<feature type="domain" description="RNA 3'-terminal phosphate cyclase" evidence="5">
    <location>
        <begin position="10"/>
        <end position="342"/>
    </location>
</feature>
<dbReference type="Gene3D" id="3.30.360.20">
    <property type="entry name" value="RNA 3'-terminal phosphate cyclase, insert domain"/>
    <property type="match status" value="1"/>
</dbReference>
<dbReference type="InterPro" id="IPR013791">
    <property type="entry name" value="RNA3'-term_phos_cycl_insert"/>
</dbReference>
<evidence type="ECO:0000259" key="6">
    <source>
        <dbReference type="Pfam" id="PF05189"/>
    </source>
</evidence>
<keyword evidence="4" id="KW-0539">Nucleus</keyword>
<dbReference type="Proteomes" id="UP000792457">
    <property type="component" value="Unassembled WGS sequence"/>
</dbReference>
<dbReference type="Gene3D" id="3.65.10.20">
    <property type="entry name" value="RNA 3'-terminal phosphate cyclase domain"/>
    <property type="match status" value="1"/>
</dbReference>
<evidence type="ECO:0000313" key="7">
    <source>
        <dbReference type="EMBL" id="KAG8222529.1"/>
    </source>
</evidence>
<dbReference type="InterPro" id="IPR016443">
    <property type="entry name" value="RNA3'_term_phos_cyc_type_2"/>
</dbReference>
<proteinExistence type="inferred from homology"/>
<dbReference type="EMBL" id="KZ308136">
    <property type="protein sequence ID" value="KAG8222529.1"/>
    <property type="molecule type" value="Genomic_DNA"/>
</dbReference>
<comment type="caution">
    <text evidence="7">The sequence shown here is derived from an EMBL/GenBank/DDBJ whole genome shotgun (WGS) entry which is preliminary data.</text>
</comment>
<evidence type="ECO:0000259" key="5">
    <source>
        <dbReference type="Pfam" id="PF01137"/>
    </source>
</evidence>
<dbReference type="OrthoDB" id="1911237at2759"/>
<protein>
    <recommendedName>
        <fullName evidence="9">RNA 3'-terminal phosphate cyclase-like protein</fullName>
    </recommendedName>
</protein>
<evidence type="ECO:0000313" key="8">
    <source>
        <dbReference type="Proteomes" id="UP000792457"/>
    </source>
</evidence>
<organism evidence="7 8">
    <name type="scientific">Ladona fulva</name>
    <name type="common">Scarce chaser dragonfly</name>
    <name type="synonym">Libellula fulva</name>
    <dbReference type="NCBI Taxonomy" id="123851"/>
    <lineage>
        <taxon>Eukaryota</taxon>
        <taxon>Metazoa</taxon>
        <taxon>Ecdysozoa</taxon>
        <taxon>Arthropoda</taxon>
        <taxon>Hexapoda</taxon>
        <taxon>Insecta</taxon>
        <taxon>Pterygota</taxon>
        <taxon>Palaeoptera</taxon>
        <taxon>Odonata</taxon>
        <taxon>Epiprocta</taxon>
        <taxon>Anisoptera</taxon>
        <taxon>Libelluloidea</taxon>
        <taxon>Libellulidae</taxon>
        <taxon>Ladona</taxon>
    </lineage>
</organism>
<evidence type="ECO:0000256" key="3">
    <source>
        <dbReference type="ARBA" id="ARBA00022517"/>
    </source>
</evidence>
<comment type="subcellular location">
    <subcellularLocation>
        <location evidence="1">Nucleus</location>
        <location evidence="1">Nucleolus</location>
    </subcellularLocation>
</comment>
<dbReference type="SUPFAM" id="SSF55205">
    <property type="entry name" value="EPT/RTPC-like"/>
    <property type="match status" value="1"/>
</dbReference>
<sequence>MTDSSGNEVKFEGSNFLRQRLILSLLSGKPIKVTRIRCSEDTPGLNEAEVSLIRLIDKITNGSIISVNETGTELEFQPGLLVGGNVSHKCCNIRGIGYYLEVLLNVAPFCKVPINATLRGATNHTMDPSIEIMKATAIPVLNNFFLFDKDVELKVVKRAMNPNADGEVLFKCPISRKIKAVQVLKQGKVKRIRGIAHTTKVSPALGHRMCFAAKAVLMKCIPDVYINVDHSKGVKTGSSPGYGIILIAETTEGISYVAETMSYPVNPDLPPPIPEELGQEAAFKLLEEINSGGCVSSCSQSLVFLLMALGEKDVSKYVTGPLTPYSIQFLRHLVDFFGLKFHLQPDTTETEDIGHEFGAPKVRLTCVGVGIKNLNKRVL</sequence>
<dbReference type="GO" id="GO:0004521">
    <property type="term" value="F:RNA endonuclease activity"/>
    <property type="evidence" value="ECO:0007669"/>
    <property type="project" value="TreeGrafter"/>
</dbReference>
<dbReference type="InterPro" id="IPR000228">
    <property type="entry name" value="RNA3'_term_phos_cyc"/>
</dbReference>
<dbReference type="PANTHER" id="PTHR11096:SF1">
    <property type="entry name" value="RNA 3'-TERMINAL PHOSPHATE CYCLASE-LIKE PROTEIN"/>
    <property type="match status" value="1"/>
</dbReference>
<keyword evidence="3" id="KW-0690">Ribosome biogenesis</keyword>
<evidence type="ECO:0008006" key="9">
    <source>
        <dbReference type="Google" id="ProtNLM"/>
    </source>
</evidence>
<feature type="domain" description="RNA 3'-terminal phosphate cyclase insert" evidence="6">
    <location>
        <begin position="185"/>
        <end position="289"/>
    </location>
</feature>
<evidence type="ECO:0000256" key="4">
    <source>
        <dbReference type="ARBA" id="ARBA00023242"/>
    </source>
</evidence>
<evidence type="ECO:0000256" key="1">
    <source>
        <dbReference type="ARBA" id="ARBA00004604"/>
    </source>
</evidence>
<dbReference type="InterPro" id="IPR037136">
    <property type="entry name" value="RNA3'_phos_cyclase_dom_sf"/>
</dbReference>
<dbReference type="NCBIfam" id="TIGR03400">
    <property type="entry name" value="18S_RNA_Rcl1p"/>
    <property type="match status" value="1"/>
</dbReference>
<dbReference type="CDD" id="cd00875">
    <property type="entry name" value="RNA_Cyclase_Class_I"/>
    <property type="match status" value="1"/>
</dbReference>
<evidence type="ECO:0000256" key="2">
    <source>
        <dbReference type="ARBA" id="ARBA00007089"/>
    </source>
</evidence>
<dbReference type="GO" id="GO:0005730">
    <property type="term" value="C:nucleolus"/>
    <property type="evidence" value="ECO:0007669"/>
    <property type="project" value="UniProtKB-SubCell"/>
</dbReference>
<gene>
    <name evidence="7" type="ORF">J437_LFUL004565</name>
</gene>